<keyword evidence="5 7" id="KW-1133">Transmembrane helix</keyword>
<organism evidence="10 11">
    <name type="scientific">Reticulomyxa filosa</name>
    <dbReference type="NCBI Taxonomy" id="46433"/>
    <lineage>
        <taxon>Eukaryota</taxon>
        <taxon>Sar</taxon>
        <taxon>Rhizaria</taxon>
        <taxon>Retaria</taxon>
        <taxon>Foraminifera</taxon>
        <taxon>Monothalamids</taxon>
        <taxon>Reticulomyxidae</taxon>
        <taxon>Reticulomyxa</taxon>
    </lineage>
</organism>
<dbReference type="PANTHER" id="PTHR19229">
    <property type="entry name" value="ATP-BINDING CASSETTE TRANSPORTER SUBFAMILY A ABCA"/>
    <property type="match status" value="1"/>
</dbReference>
<sequence length="565" mass="63738">MWDNWVLREMYPSVESSIAISSHPLPVTKSELAIRQSVTGLLAGLILTIALSFIPVGIVHPVVQERQLQIKHQQLVSGVSIVSYWMGQWVADFLASLPTIALIIMLVYVFDVSSFKGAALGPFLLTNLLFVCSVFPLTYLLSLFFLSPDRAQTAICGLYLSCGLILALVGFFLELFLKQSVWLKFCIHFLLIPSLKYKLLFLCQKNPNIIYIGLKPLSNGSLSYWDYSLFAQSYIFMAVESVCYMGVLLLIEYLSGFPFSIYKPDINISQPMLLDEDVKKERDRIINATVTKEDGTIALKEGETSQDTVNLCGIRKVYGLPGLTPLMCAVQDLWFGIPQGEVFGFLGLKQLKKDYLKIIMSIIEQFIIYYYYCYYYLLLFLCDNKINSVNGAGKTSTLKVLTGETVATSGTAFIYGVPITNQAKCRRMIGYCPQSDALFELLTGYQNLKFYGRIKGLKGKELERQIKVLLGALSLTPYRNQKAGTYSGGNKRKLSTAIAMIGNPPIVFLGWFVFFSFSPSLSWQCVHSNFAREKRKYEPSTGMDPMSRRHMWKFCYSVTNNNVKK</sequence>
<evidence type="ECO:0000256" key="2">
    <source>
        <dbReference type="ARBA" id="ARBA00022448"/>
    </source>
</evidence>
<dbReference type="InterPro" id="IPR013525">
    <property type="entry name" value="ABC2_TM"/>
</dbReference>
<dbReference type="GO" id="GO:0005524">
    <property type="term" value="F:ATP binding"/>
    <property type="evidence" value="ECO:0007669"/>
    <property type="project" value="InterPro"/>
</dbReference>
<protein>
    <submittedName>
        <fullName evidence="10">ABC transporter family protein</fullName>
    </submittedName>
</protein>
<dbReference type="Proteomes" id="UP000023152">
    <property type="component" value="Unassembled WGS sequence"/>
</dbReference>
<dbReference type="OrthoDB" id="10255969at2759"/>
<evidence type="ECO:0000256" key="7">
    <source>
        <dbReference type="SAM" id="Phobius"/>
    </source>
</evidence>
<dbReference type="OMA" id="ENTWSEM"/>
<dbReference type="AlphaFoldDB" id="X6NMN1"/>
<name>X6NMN1_RETFI</name>
<evidence type="ECO:0000256" key="3">
    <source>
        <dbReference type="ARBA" id="ARBA00022692"/>
    </source>
</evidence>
<keyword evidence="2" id="KW-0813">Transport</keyword>
<dbReference type="InterPro" id="IPR026082">
    <property type="entry name" value="ABCA"/>
</dbReference>
<dbReference type="Pfam" id="PF00005">
    <property type="entry name" value="ABC_tran"/>
    <property type="match status" value="1"/>
</dbReference>
<feature type="transmembrane region" description="Helical" evidence="7">
    <location>
        <begin position="355"/>
        <end position="377"/>
    </location>
</feature>
<evidence type="ECO:0000313" key="11">
    <source>
        <dbReference type="Proteomes" id="UP000023152"/>
    </source>
</evidence>
<keyword evidence="11" id="KW-1185">Reference proteome</keyword>
<evidence type="ECO:0000259" key="8">
    <source>
        <dbReference type="Pfam" id="PF00005"/>
    </source>
</evidence>
<reference evidence="10 11" key="1">
    <citation type="journal article" date="2013" name="Curr. Biol.">
        <title>The Genome of the Foraminiferan Reticulomyxa filosa.</title>
        <authorList>
            <person name="Glockner G."/>
            <person name="Hulsmann N."/>
            <person name="Schleicher M."/>
            <person name="Noegel A.A."/>
            <person name="Eichinger L."/>
            <person name="Gallinger C."/>
            <person name="Pawlowski J."/>
            <person name="Sierra R."/>
            <person name="Euteneuer U."/>
            <person name="Pillet L."/>
            <person name="Moustafa A."/>
            <person name="Platzer M."/>
            <person name="Groth M."/>
            <person name="Szafranski K."/>
            <person name="Schliwa M."/>
        </authorList>
    </citation>
    <scope>NUCLEOTIDE SEQUENCE [LARGE SCALE GENOMIC DNA]</scope>
</reference>
<dbReference type="GO" id="GO:0016887">
    <property type="term" value="F:ATP hydrolysis activity"/>
    <property type="evidence" value="ECO:0007669"/>
    <property type="project" value="InterPro"/>
</dbReference>
<gene>
    <name evidence="10" type="ORF">RFI_09618</name>
</gene>
<dbReference type="InterPro" id="IPR003439">
    <property type="entry name" value="ABC_transporter-like_ATP-bd"/>
</dbReference>
<feature type="transmembrane region" description="Helical" evidence="7">
    <location>
        <begin position="89"/>
        <end position="110"/>
    </location>
</feature>
<evidence type="ECO:0000256" key="4">
    <source>
        <dbReference type="ARBA" id="ARBA00022737"/>
    </source>
</evidence>
<feature type="domain" description="ABC transporter" evidence="8">
    <location>
        <begin position="390"/>
        <end position="509"/>
    </location>
</feature>
<proteinExistence type="predicted"/>
<evidence type="ECO:0000256" key="1">
    <source>
        <dbReference type="ARBA" id="ARBA00004141"/>
    </source>
</evidence>
<evidence type="ECO:0000256" key="5">
    <source>
        <dbReference type="ARBA" id="ARBA00022989"/>
    </source>
</evidence>
<keyword evidence="4" id="KW-0677">Repeat</keyword>
<evidence type="ECO:0000313" key="10">
    <source>
        <dbReference type="EMBL" id="ETO27515.1"/>
    </source>
</evidence>
<dbReference type="GO" id="GO:0016020">
    <property type="term" value="C:membrane"/>
    <property type="evidence" value="ECO:0007669"/>
    <property type="project" value="UniProtKB-SubCell"/>
</dbReference>
<feature type="transmembrane region" description="Helical" evidence="7">
    <location>
        <begin position="158"/>
        <end position="177"/>
    </location>
</feature>
<keyword evidence="6 7" id="KW-0472">Membrane</keyword>
<dbReference type="PANTHER" id="PTHR19229:SF36">
    <property type="entry name" value="ATP-BINDING CASSETTE SUB-FAMILY A MEMBER 2"/>
    <property type="match status" value="1"/>
</dbReference>
<feature type="transmembrane region" description="Helical" evidence="7">
    <location>
        <begin position="38"/>
        <end position="58"/>
    </location>
</feature>
<feature type="transmembrane region" description="Helical" evidence="7">
    <location>
        <begin position="234"/>
        <end position="254"/>
    </location>
</feature>
<feature type="transmembrane region" description="Helical" evidence="7">
    <location>
        <begin position="122"/>
        <end position="146"/>
    </location>
</feature>
<dbReference type="GO" id="GO:0005319">
    <property type="term" value="F:lipid transporter activity"/>
    <property type="evidence" value="ECO:0007669"/>
    <property type="project" value="TreeGrafter"/>
</dbReference>
<comment type="subcellular location">
    <subcellularLocation>
        <location evidence="1">Membrane</location>
        <topology evidence="1">Multi-pass membrane protein</topology>
    </subcellularLocation>
</comment>
<feature type="domain" description="ABC-2 type transporter transmembrane" evidence="9">
    <location>
        <begin position="16"/>
        <end position="249"/>
    </location>
</feature>
<dbReference type="Gene3D" id="3.40.50.300">
    <property type="entry name" value="P-loop containing nucleotide triphosphate hydrolases"/>
    <property type="match status" value="1"/>
</dbReference>
<dbReference type="GO" id="GO:0140359">
    <property type="term" value="F:ABC-type transporter activity"/>
    <property type="evidence" value="ECO:0007669"/>
    <property type="project" value="InterPro"/>
</dbReference>
<evidence type="ECO:0000256" key="6">
    <source>
        <dbReference type="ARBA" id="ARBA00023136"/>
    </source>
</evidence>
<dbReference type="InterPro" id="IPR027417">
    <property type="entry name" value="P-loop_NTPase"/>
</dbReference>
<dbReference type="Pfam" id="PF12698">
    <property type="entry name" value="ABC2_membrane_3"/>
    <property type="match status" value="1"/>
</dbReference>
<dbReference type="SUPFAM" id="SSF52540">
    <property type="entry name" value="P-loop containing nucleoside triphosphate hydrolases"/>
    <property type="match status" value="1"/>
</dbReference>
<dbReference type="EMBL" id="ASPP01007212">
    <property type="protein sequence ID" value="ETO27515.1"/>
    <property type="molecule type" value="Genomic_DNA"/>
</dbReference>
<comment type="caution">
    <text evidence="10">The sequence shown here is derived from an EMBL/GenBank/DDBJ whole genome shotgun (WGS) entry which is preliminary data.</text>
</comment>
<evidence type="ECO:0000259" key="9">
    <source>
        <dbReference type="Pfam" id="PF12698"/>
    </source>
</evidence>
<keyword evidence="3 7" id="KW-0812">Transmembrane</keyword>
<accession>X6NMN1</accession>